<reference evidence="4" key="1">
    <citation type="journal article" date="2019" name="Int. J. Syst. Evol. Microbiol.">
        <title>The Global Catalogue of Microorganisms (GCM) 10K type strain sequencing project: providing services to taxonomists for standard genome sequencing and annotation.</title>
        <authorList>
            <consortium name="The Broad Institute Genomics Platform"/>
            <consortium name="The Broad Institute Genome Sequencing Center for Infectious Disease"/>
            <person name="Wu L."/>
            <person name="Ma J."/>
        </authorList>
    </citation>
    <scope>NUCLEOTIDE SEQUENCE [LARGE SCALE GENOMIC DNA]</scope>
    <source>
        <strain evidence="4">CCUG 38813</strain>
    </source>
</reference>
<proteinExistence type="predicted"/>
<dbReference type="RefSeq" id="WP_379722131.1">
    <property type="nucleotide sequence ID" value="NZ_JBHSMS010000040.1"/>
</dbReference>
<evidence type="ECO:0000259" key="2">
    <source>
        <dbReference type="PROSITE" id="PS51176"/>
    </source>
</evidence>
<dbReference type="Gene3D" id="1.10.3660.10">
    <property type="entry name" value="6-phosphogluconate dehydrogenase C-terminal like domain"/>
    <property type="match status" value="1"/>
</dbReference>
<dbReference type="InterPro" id="IPR050812">
    <property type="entry name" value="Preph/Arog_dehydrog"/>
</dbReference>
<comment type="caution">
    <text evidence="3">The sequence shown here is derived from an EMBL/GenBank/DDBJ whole genome shotgun (WGS) entry which is preliminary data.</text>
</comment>
<protein>
    <submittedName>
        <fullName evidence="3">Prephenate dehydrogenase</fullName>
    </submittedName>
</protein>
<dbReference type="Pfam" id="PF02153">
    <property type="entry name" value="PDH_N"/>
    <property type="match status" value="1"/>
</dbReference>
<dbReference type="Pfam" id="PF20463">
    <property type="entry name" value="PDH_C"/>
    <property type="match status" value="1"/>
</dbReference>
<dbReference type="InterPro" id="IPR008927">
    <property type="entry name" value="6-PGluconate_DH-like_C_sf"/>
</dbReference>
<organism evidence="3 4">
    <name type="scientific">Massilia jejuensis</name>
    <dbReference type="NCBI Taxonomy" id="648894"/>
    <lineage>
        <taxon>Bacteria</taxon>
        <taxon>Pseudomonadati</taxon>
        <taxon>Pseudomonadota</taxon>
        <taxon>Betaproteobacteria</taxon>
        <taxon>Burkholderiales</taxon>
        <taxon>Oxalobacteraceae</taxon>
        <taxon>Telluria group</taxon>
        <taxon>Massilia</taxon>
    </lineage>
</organism>
<dbReference type="Proteomes" id="UP001596031">
    <property type="component" value="Unassembled WGS sequence"/>
</dbReference>
<keyword evidence="1" id="KW-0560">Oxidoreductase</keyword>
<dbReference type="InterPro" id="IPR046825">
    <property type="entry name" value="PDH_C"/>
</dbReference>
<evidence type="ECO:0000256" key="1">
    <source>
        <dbReference type="ARBA" id="ARBA00023002"/>
    </source>
</evidence>
<evidence type="ECO:0000313" key="3">
    <source>
        <dbReference type="EMBL" id="MFC5512178.1"/>
    </source>
</evidence>
<dbReference type="InterPro" id="IPR036291">
    <property type="entry name" value="NAD(P)-bd_dom_sf"/>
</dbReference>
<dbReference type="SUPFAM" id="SSF51735">
    <property type="entry name" value="NAD(P)-binding Rossmann-fold domains"/>
    <property type="match status" value="1"/>
</dbReference>
<dbReference type="PANTHER" id="PTHR21363">
    <property type="entry name" value="PREPHENATE DEHYDROGENASE"/>
    <property type="match status" value="1"/>
</dbReference>
<dbReference type="InterPro" id="IPR046826">
    <property type="entry name" value="PDH_N"/>
</dbReference>
<dbReference type="InterPro" id="IPR003099">
    <property type="entry name" value="Prephen_DH"/>
</dbReference>
<sequence length="301" mass="31370">MLGKVVIVGVGLIGGSFALALKGAGAVRQVVGMGRSREAMARALELGIVDAIAASAEEAMRGADLVLLAAPVGQTGTILAALLPYLEPGTVITDAGSTKSDVVAAARAVLGARVGQFVPAHPIAGRESNGPDAAIADLYQGKKTVVTPLPENAAGDVGLVAAAWRLCGAIVHTLTPEQHDRVFAAVSHLPHLLAFALVDDIAAKPHADLLFQYAASGFRDFTRIAGSSPEMWRDISLANRDALLTELDAYLAQLTVLRARLAANDGPALEVIYTNAQRARRAWSEAIETAEPTPPQIQEPE</sequence>
<dbReference type="PROSITE" id="PS51176">
    <property type="entry name" value="PDH_ADH"/>
    <property type="match status" value="1"/>
</dbReference>
<dbReference type="EMBL" id="JBHSMS010000040">
    <property type="protein sequence ID" value="MFC5512178.1"/>
    <property type="molecule type" value="Genomic_DNA"/>
</dbReference>
<accession>A0ABW0PII7</accession>
<dbReference type="Gene3D" id="3.40.50.720">
    <property type="entry name" value="NAD(P)-binding Rossmann-like Domain"/>
    <property type="match status" value="1"/>
</dbReference>
<evidence type="ECO:0000313" key="4">
    <source>
        <dbReference type="Proteomes" id="UP001596031"/>
    </source>
</evidence>
<keyword evidence="4" id="KW-1185">Reference proteome</keyword>
<gene>
    <name evidence="3" type="ORF">ACFPOU_13710</name>
</gene>
<dbReference type="SUPFAM" id="SSF48179">
    <property type="entry name" value="6-phosphogluconate dehydrogenase C-terminal domain-like"/>
    <property type="match status" value="1"/>
</dbReference>
<name>A0ABW0PII7_9BURK</name>
<dbReference type="PANTHER" id="PTHR21363:SF0">
    <property type="entry name" value="PREPHENATE DEHYDROGENASE [NADP(+)]"/>
    <property type="match status" value="1"/>
</dbReference>
<feature type="domain" description="Prephenate/arogenate dehydrogenase" evidence="2">
    <location>
        <begin position="3"/>
        <end position="291"/>
    </location>
</feature>